<dbReference type="RefSeq" id="WP_007171643.1">
    <property type="nucleotide sequence ID" value="NZ_GG770558.1"/>
</dbReference>
<organism evidence="1 2">
    <name type="scientific">Mycobacterium parascrofulaceum ATCC BAA-614</name>
    <dbReference type="NCBI Taxonomy" id="525368"/>
    <lineage>
        <taxon>Bacteria</taxon>
        <taxon>Bacillati</taxon>
        <taxon>Actinomycetota</taxon>
        <taxon>Actinomycetes</taxon>
        <taxon>Mycobacteriales</taxon>
        <taxon>Mycobacteriaceae</taxon>
        <taxon>Mycobacterium</taxon>
        <taxon>Mycobacterium simiae complex</taxon>
    </lineage>
</organism>
<dbReference type="HOGENOM" id="CLU_1600873_0_0_11"/>
<keyword evidence="2" id="KW-1185">Reference proteome</keyword>
<name>D5PJV5_9MYCO</name>
<evidence type="ECO:0008006" key="3">
    <source>
        <dbReference type="Google" id="ProtNLM"/>
    </source>
</evidence>
<comment type="caution">
    <text evidence="1">The sequence shown here is derived from an EMBL/GenBank/DDBJ whole genome shotgun (WGS) entry which is preliminary data.</text>
</comment>
<gene>
    <name evidence="1" type="ORF">HMPREF0591_6449</name>
</gene>
<dbReference type="AlphaFoldDB" id="D5PJV5"/>
<accession>D5PJV5</accession>
<dbReference type="eggNOG" id="ENOG5032965">
    <property type="taxonomic scope" value="Bacteria"/>
</dbReference>
<protein>
    <recommendedName>
        <fullName evidence="3">Secreted protein</fullName>
    </recommendedName>
</protein>
<evidence type="ECO:0000313" key="1">
    <source>
        <dbReference type="EMBL" id="EFG73668.1"/>
    </source>
</evidence>
<dbReference type="EMBL" id="ADNV01000404">
    <property type="protein sequence ID" value="EFG73668.1"/>
    <property type="molecule type" value="Genomic_DNA"/>
</dbReference>
<reference evidence="1 2" key="1">
    <citation type="submission" date="2010-04" db="EMBL/GenBank/DDBJ databases">
        <authorList>
            <person name="Muzny D."/>
            <person name="Qin X."/>
            <person name="Deng J."/>
            <person name="Jiang H."/>
            <person name="Liu Y."/>
            <person name="Qu J."/>
            <person name="Song X.-Z."/>
            <person name="Zhang L."/>
            <person name="Thornton R."/>
            <person name="Coyle M."/>
            <person name="Francisco L."/>
            <person name="Jackson L."/>
            <person name="Javaid M."/>
            <person name="Korchina V."/>
            <person name="Kovar C."/>
            <person name="Mata R."/>
            <person name="Mathew T."/>
            <person name="Ngo R."/>
            <person name="Nguyen L."/>
            <person name="Nguyen N."/>
            <person name="Okwuonu G."/>
            <person name="Ongeri F."/>
            <person name="Pham C."/>
            <person name="Simmons D."/>
            <person name="Wilczek-Boney K."/>
            <person name="Hale W."/>
            <person name="Jakkamsetti A."/>
            <person name="Pham P."/>
            <person name="Ruth R."/>
            <person name="San Lucas F."/>
            <person name="Warren J."/>
            <person name="Zhang J."/>
            <person name="Zhao Z."/>
            <person name="Zhou C."/>
            <person name="Zhu D."/>
            <person name="Lee S."/>
            <person name="Bess C."/>
            <person name="Blankenburg K."/>
            <person name="Forbes L."/>
            <person name="Fu Q."/>
            <person name="Gubbala S."/>
            <person name="Hirani K."/>
            <person name="Jayaseelan J.C."/>
            <person name="Lara F."/>
            <person name="Munidasa M."/>
            <person name="Palculict T."/>
            <person name="Patil S."/>
            <person name="Pu L.-L."/>
            <person name="Saada N."/>
            <person name="Tang L."/>
            <person name="Weissenberger G."/>
            <person name="Zhu Y."/>
            <person name="Hemphill L."/>
            <person name="Shang Y."/>
            <person name="Youmans B."/>
            <person name="Ayvaz T."/>
            <person name="Ross M."/>
            <person name="Santibanez J."/>
            <person name="Aqrawi P."/>
            <person name="Gross S."/>
            <person name="Joshi V."/>
            <person name="Fowler G."/>
            <person name="Nazareth L."/>
            <person name="Reid J."/>
            <person name="Worley K."/>
            <person name="Petrosino J."/>
            <person name="Highlander S."/>
            <person name="Gibbs R."/>
        </authorList>
    </citation>
    <scope>NUCLEOTIDE SEQUENCE [LARGE SCALE GENOMIC DNA]</scope>
    <source>
        <strain evidence="1 2">ATCC BAA-614</strain>
    </source>
</reference>
<proteinExistence type="predicted"/>
<dbReference type="Proteomes" id="UP000003653">
    <property type="component" value="Unassembled WGS sequence"/>
</dbReference>
<sequence>MVVDSEEGAMAADRLKNVAGLCAASLPVALPLCPAAFADNPSWNGQYAITFMVGPKAGTSMAVGNPEVQHTETYGFRSSCTNGKCVATIVSGPPPSNPTVPQPVQFTWDGKSWSQVSDFQWDCMMPDTSIEWNPARATVRYTPQPDGSLDGLMHTDILSGACQGTIDMGMKAERV</sequence>
<evidence type="ECO:0000313" key="2">
    <source>
        <dbReference type="Proteomes" id="UP000003653"/>
    </source>
</evidence>